<comment type="caution">
    <text evidence="2">The sequence shown here is derived from an EMBL/GenBank/DDBJ whole genome shotgun (WGS) entry which is preliminary data.</text>
</comment>
<sequence>TVLGHSRDAPHVGVFLTHTNHDTLVSRSSDNGAAWMSVIRDGLVCSQWEATHGKTARGASSPAHPALHMPEPLSI</sequence>
<organism evidence="2 3">
    <name type="scientific">Mycena citricolor</name>
    <dbReference type="NCBI Taxonomy" id="2018698"/>
    <lineage>
        <taxon>Eukaryota</taxon>
        <taxon>Fungi</taxon>
        <taxon>Dikarya</taxon>
        <taxon>Basidiomycota</taxon>
        <taxon>Agaricomycotina</taxon>
        <taxon>Agaricomycetes</taxon>
        <taxon>Agaricomycetidae</taxon>
        <taxon>Agaricales</taxon>
        <taxon>Marasmiineae</taxon>
        <taxon>Mycenaceae</taxon>
        <taxon>Mycena</taxon>
    </lineage>
</organism>
<evidence type="ECO:0000313" key="3">
    <source>
        <dbReference type="Proteomes" id="UP001295794"/>
    </source>
</evidence>
<evidence type="ECO:0000256" key="1">
    <source>
        <dbReference type="SAM" id="MobiDB-lite"/>
    </source>
</evidence>
<accession>A0AAD2HRY3</accession>
<proteinExistence type="predicted"/>
<protein>
    <submittedName>
        <fullName evidence="2">Uncharacterized protein</fullName>
    </submittedName>
</protein>
<name>A0AAD2HRY3_9AGAR</name>
<feature type="non-terminal residue" evidence="2">
    <location>
        <position position="1"/>
    </location>
</feature>
<gene>
    <name evidence="2" type="ORF">MYCIT1_LOCUS29957</name>
</gene>
<feature type="region of interest" description="Disordered" evidence="1">
    <location>
        <begin position="53"/>
        <end position="75"/>
    </location>
</feature>
<dbReference type="AlphaFoldDB" id="A0AAD2HRY3"/>
<feature type="non-terminal residue" evidence="2">
    <location>
        <position position="75"/>
    </location>
</feature>
<keyword evidence="3" id="KW-1185">Reference proteome</keyword>
<dbReference type="EMBL" id="CAVNYO010000440">
    <property type="protein sequence ID" value="CAK5279723.1"/>
    <property type="molecule type" value="Genomic_DNA"/>
</dbReference>
<evidence type="ECO:0000313" key="2">
    <source>
        <dbReference type="EMBL" id="CAK5279723.1"/>
    </source>
</evidence>
<reference evidence="2" key="1">
    <citation type="submission" date="2023-11" db="EMBL/GenBank/DDBJ databases">
        <authorList>
            <person name="De Vega J J."/>
            <person name="De Vega J J."/>
        </authorList>
    </citation>
    <scope>NUCLEOTIDE SEQUENCE</scope>
</reference>
<dbReference type="Proteomes" id="UP001295794">
    <property type="component" value="Unassembled WGS sequence"/>
</dbReference>